<accession>A0A0A8XY43</accession>
<protein>
    <submittedName>
        <fullName evidence="1">Uncharacterized protein</fullName>
    </submittedName>
</protein>
<sequence>MSPSIQACWMIKVWLSLFCMNIIKEELQLEIWTLAA</sequence>
<dbReference type="AlphaFoldDB" id="A0A0A8XY43"/>
<dbReference type="EMBL" id="GBRH01279094">
    <property type="protein sequence ID" value="JAD18801.1"/>
    <property type="molecule type" value="Transcribed_RNA"/>
</dbReference>
<name>A0A0A8XY43_ARUDO</name>
<proteinExistence type="predicted"/>
<organism evidence="1">
    <name type="scientific">Arundo donax</name>
    <name type="common">Giant reed</name>
    <name type="synonym">Donax arundinaceus</name>
    <dbReference type="NCBI Taxonomy" id="35708"/>
    <lineage>
        <taxon>Eukaryota</taxon>
        <taxon>Viridiplantae</taxon>
        <taxon>Streptophyta</taxon>
        <taxon>Embryophyta</taxon>
        <taxon>Tracheophyta</taxon>
        <taxon>Spermatophyta</taxon>
        <taxon>Magnoliopsida</taxon>
        <taxon>Liliopsida</taxon>
        <taxon>Poales</taxon>
        <taxon>Poaceae</taxon>
        <taxon>PACMAD clade</taxon>
        <taxon>Arundinoideae</taxon>
        <taxon>Arundineae</taxon>
        <taxon>Arundo</taxon>
    </lineage>
</organism>
<reference evidence="1" key="2">
    <citation type="journal article" date="2015" name="Data Brief">
        <title>Shoot transcriptome of the giant reed, Arundo donax.</title>
        <authorList>
            <person name="Barrero R.A."/>
            <person name="Guerrero F.D."/>
            <person name="Moolhuijzen P."/>
            <person name="Goolsby J.A."/>
            <person name="Tidwell J."/>
            <person name="Bellgard S.E."/>
            <person name="Bellgard M.I."/>
        </authorList>
    </citation>
    <scope>NUCLEOTIDE SEQUENCE</scope>
    <source>
        <tissue evidence="1">Shoot tissue taken approximately 20 cm above the soil surface</tissue>
    </source>
</reference>
<reference evidence="1" key="1">
    <citation type="submission" date="2014-09" db="EMBL/GenBank/DDBJ databases">
        <authorList>
            <person name="Magalhaes I.L.F."/>
            <person name="Oliveira U."/>
            <person name="Santos F.R."/>
            <person name="Vidigal T.H.D.A."/>
            <person name="Brescovit A.D."/>
            <person name="Santos A.J."/>
        </authorList>
    </citation>
    <scope>NUCLEOTIDE SEQUENCE</scope>
    <source>
        <tissue evidence="1">Shoot tissue taken approximately 20 cm above the soil surface</tissue>
    </source>
</reference>
<evidence type="ECO:0000313" key="1">
    <source>
        <dbReference type="EMBL" id="JAD18801.1"/>
    </source>
</evidence>